<dbReference type="PANTHER" id="PTHR10366">
    <property type="entry name" value="NAD DEPENDENT EPIMERASE/DEHYDRATASE"/>
    <property type="match status" value="1"/>
</dbReference>
<dbReference type="Proteomes" id="UP000191672">
    <property type="component" value="Unassembled WGS sequence"/>
</dbReference>
<dbReference type="OrthoDB" id="2735536at2759"/>
<comment type="caution">
    <text evidence="4">The sequence shown here is derived from an EMBL/GenBank/DDBJ whole genome shotgun (WGS) entry which is preliminary data.</text>
</comment>
<dbReference type="STRING" id="416450.A0A1V6PZL4"/>
<dbReference type="EMBL" id="MDYN01000021">
    <property type="protein sequence ID" value="OQD82413.1"/>
    <property type="molecule type" value="Genomic_DNA"/>
</dbReference>
<dbReference type="InterPro" id="IPR036291">
    <property type="entry name" value="NAD(P)-bd_dom_sf"/>
</dbReference>
<keyword evidence="5" id="KW-1185">Reference proteome</keyword>
<evidence type="ECO:0000313" key="4">
    <source>
        <dbReference type="EMBL" id="OQD82413.1"/>
    </source>
</evidence>
<evidence type="ECO:0000256" key="2">
    <source>
        <dbReference type="ARBA" id="ARBA00023445"/>
    </source>
</evidence>
<evidence type="ECO:0000256" key="1">
    <source>
        <dbReference type="ARBA" id="ARBA00023002"/>
    </source>
</evidence>
<gene>
    <name evidence="4" type="ORF">PENANT_c021G10333</name>
</gene>
<protein>
    <recommendedName>
        <fullName evidence="3">NAD-dependent epimerase/dehydratase domain-containing protein</fullName>
    </recommendedName>
</protein>
<reference evidence="5" key="1">
    <citation type="journal article" date="2017" name="Nat. Microbiol.">
        <title>Global analysis of biosynthetic gene clusters reveals vast potential of secondary metabolite production in Penicillium species.</title>
        <authorList>
            <person name="Nielsen J.C."/>
            <person name="Grijseels S."/>
            <person name="Prigent S."/>
            <person name="Ji B."/>
            <person name="Dainat J."/>
            <person name="Nielsen K.F."/>
            <person name="Frisvad J.C."/>
            <person name="Workman M."/>
            <person name="Nielsen J."/>
        </authorList>
    </citation>
    <scope>NUCLEOTIDE SEQUENCE [LARGE SCALE GENOMIC DNA]</scope>
    <source>
        <strain evidence="5">IBT 31811</strain>
    </source>
</reference>
<comment type="similarity">
    <text evidence="2">Belongs to the NAD(P)-dependent epimerase/dehydratase family. Dihydroflavonol-4-reductase subfamily.</text>
</comment>
<dbReference type="GO" id="GO:0016616">
    <property type="term" value="F:oxidoreductase activity, acting on the CH-OH group of donors, NAD or NADP as acceptor"/>
    <property type="evidence" value="ECO:0007669"/>
    <property type="project" value="TreeGrafter"/>
</dbReference>
<keyword evidence="1" id="KW-0560">Oxidoreductase</keyword>
<feature type="domain" description="NAD-dependent epimerase/dehydratase" evidence="3">
    <location>
        <begin position="6"/>
        <end position="250"/>
    </location>
</feature>
<dbReference type="Gene3D" id="3.40.50.720">
    <property type="entry name" value="NAD(P)-binding Rossmann-like Domain"/>
    <property type="match status" value="1"/>
</dbReference>
<evidence type="ECO:0000259" key="3">
    <source>
        <dbReference type="Pfam" id="PF01370"/>
    </source>
</evidence>
<dbReference type="PANTHER" id="PTHR10366:SF812">
    <property type="entry name" value="VPS9 DOMAIN-CONTAINING PROTEIN"/>
    <property type="match status" value="1"/>
</dbReference>
<organism evidence="4 5">
    <name type="scientific">Penicillium antarcticum</name>
    <dbReference type="NCBI Taxonomy" id="416450"/>
    <lineage>
        <taxon>Eukaryota</taxon>
        <taxon>Fungi</taxon>
        <taxon>Dikarya</taxon>
        <taxon>Ascomycota</taxon>
        <taxon>Pezizomycotina</taxon>
        <taxon>Eurotiomycetes</taxon>
        <taxon>Eurotiomycetidae</taxon>
        <taxon>Eurotiales</taxon>
        <taxon>Aspergillaceae</taxon>
        <taxon>Penicillium</taxon>
    </lineage>
</organism>
<dbReference type="SUPFAM" id="SSF51735">
    <property type="entry name" value="NAD(P)-binding Rossmann-fold domains"/>
    <property type="match status" value="1"/>
</dbReference>
<dbReference type="InterPro" id="IPR050425">
    <property type="entry name" value="NAD(P)_dehydrat-like"/>
</dbReference>
<evidence type="ECO:0000313" key="5">
    <source>
        <dbReference type="Proteomes" id="UP000191672"/>
    </source>
</evidence>
<sequence>MSRGLIFITGATGFIGSATAVEALKAGYKVRLCLRKPSEQLQSVLSEYSNQVEYVIVPDLTSETAFNGKLNDVDYIFHLASPLVHGTNKETYFTPAVKATTYLLKAAAKIPSIKKVVVTSSVAALMPMTGVPAGGVIKEDNDWDFSVDENGSFENPENPAATPMRLYQASKLLANKATWDFRATTKPHFALVTLHPVFVWGHNPMQTSAEEVAAGSNGLLWSLIMQNNGAASRGVHIQDVAEAHVKVLDPKIPDGSKYLLAGPSETGPAITSIVKRLYPDSGAKITEDIQLASSPLDTTKAERELGIKWRSYETMITDVMDQQLGFYHKL</sequence>
<accession>A0A1V6PZL4</accession>
<name>A0A1V6PZL4_9EURO</name>
<dbReference type="AlphaFoldDB" id="A0A1V6PZL4"/>
<dbReference type="InterPro" id="IPR001509">
    <property type="entry name" value="Epimerase_deHydtase"/>
</dbReference>
<proteinExistence type="inferred from homology"/>
<dbReference type="Pfam" id="PF01370">
    <property type="entry name" value="Epimerase"/>
    <property type="match status" value="1"/>
</dbReference>